<evidence type="ECO:0000313" key="3">
    <source>
        <dbReference type="Proteomes" id="UP000295764"/>
    </source>
</evidence>
<evidence type="ECO:0000313" key="2">
    <source>
        <dbReference type="EMBL" id="TDN43121.1"/>
    </source>
</evidence>
<dbReference type="Proteomes" id="UP000295764">
    <property type="component" value="Unassembled WGS sequence"/>
</dbReference>
<keyword evidence="1" id="KW-1133">Transmembrane helix</keyword>
<keyword evidence="1" id="KW-0812">Transmembrane</keyword>
<sequence>MRAIPSHRPSDLDDAPQRDDLVVVLLEVAIAVVFAGIIGLALLWVG</sequence>
<name>A0A4R6DEX3_9MICO</name>
<gene>
    <name evidence="2" type="ORF">EDF64_10943</name>
</gene>
<protein>
    <submittedName>
        <fullName evidence="2">Uncharacterized protein</fullName>
    </submittedName>
</protein>
<dbReference type="AlphaFoldDB" id="A0A4R6DEX3"/>
<proteinExistence type="predicted"/>
<dbReference type="EMBL" id="SNVW01000009">
    <property type="protein sequence ID" value="TDN43121.1"/>
    <property type="molecule type" value="Genomic_DNA"/>
</dbReference>
<reference evidence="2 3" key="1">
    <citation type="submission" date="2019-03" db="EMBL/GenBank/DDBJ databases">
        <title>Genomic analyses of the natural microbiome of Caenorhabditis elegans.</title>
        <authorList>
            <person name="Samuel B."/>
        </authorList>
    </citation>
    <scope>NUCLEOTIDE SEQUENCE [LARGE SCALE GENOMIC DNA]</scope>
    <source>
        <strain evidence="2 3">JUb65</strain>
    </source>
</reference>
<evidence type="ECO:0000256" key="1">
    <source>
        <dbReference type="SAM" id="Phobius"/>
    </source>
</evidence>
<dbReference type="RefSeq" id="WP_166645730.1">
    <property type="nucleotide sequence ID" value="NZ_SNVW01000009.1"/>
</dbReference>
<keyword evidence="1" id="KW-0472">Membrane</keyword>
<accession>A0A4R6DEX3</accession>
<organism evidence="2 3">
    <name type="scientific">Curtobacterium flaccumfaciens</name>
    <dbReference type="NCBI Taxonomy" id="2035"/>
    <lineage>
        <taxon>Bacteria</taxon>
        <taxon>Bacillati</taxon>
        <taxon>Actinomycetota</taxon>
        <taxon>Actinomycetes</taxon>
        <taxon>Micrococcales</taxon>
        <taxon>Microbacteriaceae</taxon>
        <taxon>Curtobacterium</taxon>
    </lineage>
</organism>
<feature type="transmembrane region" description="Helical" evidence="1">
    <location>
        <begin position="21"/>
        <end position="45"/>
    </location>
</feature>
<comment type="caution">
    <text evidence="2">The sequence shown here is derived from an EMBL/GenBank/DDBJ whole genome shotgun (WGS) entry which is preliminary data.</text>
</comment>